<feature type="domain" description="STAS" evidence="7">
    <location>
        <begin position="400"/>
        <end position="482"/>
    </location>
</feature>
<gene>
    <name evidence="8" type="ORF">RM425_08470</name>
</gene>
<feature type="transmembrane region" description="Helical" evidence="6">
    <location>
        <begin position="75"/>
        <end position="96"/>
    </location>
</feature>
<evidence type="ECO:0000313" key="8">
    <source>
        <dbReference type="EMBL" id="MDT0275936.1"/>
    </source>
</evidence>
<dbReference type="InterPro" id="IPR011547">
    <property type="entry name" value="SLC26A/SulP_dom"/>
</dbReference>
<dbReference type="Pfam" id="PF00916">
    <property type="entry name" value="Sulfate_transp"/>
    <property type="match status" value="1"/>
</dbReference>
<dbReference type="PANTHER" id="PTHR11814">
    <property type="entry name" value="SULFATE TRANSPORTER"/>
    <property type="match status" value="1"/>
</dbReference>
<keyword evidence="9" id="KW-1185">Reference proteome</keyword>
<sequence length="509" mass="52200">MAALSVALILIPQAMAYAQLAGLPPVHGLYAAAAAPILAAFVGSSPYLQTGPVAMTSLLTLGALAPLAPKGSAEFVAYAAVLAVVVGVVRLGLGLLRAGAFAYLLSEPAISGFLFGGALLIVASQVPPLLDVDATSTNPLSAATQSLMEPSGWTLAAVALGAATVLALMLGRRLGPLFPVVPLVAVAGLLVGGLTGHPGALVGDIPTGLPPVSLDLLWSALPHLIVPGAVIAIVGFAEPVAIARRFAAEDRQRWNPDRELVGQGLANLAAGVAGGYPTGGSLSRSSLNRAAGATSRWSGALTGLLVLAALPVVDVLAPLPRAVLAGLVVAAALPLLDPRVLTRQWRLSPAQAGIACSTFLATLAFAPRIERGVLVGVGLAVAVHLWRELRLHIRTDLTADGTLHVRPQGVLYYASAPALQDQLVDVVARQPAAQRVVLHLNELGRIDLSGMMTIRAMLDDFHLPVTVTDVPEHGRRLVARVLPKDSIGPPVRDAPGTDGGVGMPDDHGR</sequence>
<comment type="caution">
    <text evidence="8">The sequence shown here is derived from an EMBL/GenBank/DDBJ whole genome shotgun (WGS) entry which is preliminary data.</text>
</comment>
<dbReference type="EMBL" id="JAVREI010000004">
    <property type="protein sequence ID" value="MDT0275936.1"/>
    <property type="molecule type" value="Genomic_DNA"/>
</dbReference>
<dbReference type="InterPro" id="IPR002645">
    <property type="entry name" value="STAS_dom"/>
</dbReference>
<keyword evidence="4 6" id="KW-0472">Membrane</keyword>
<comment type="subcellular location">
    <subcellularLocation>
        <location evidence="1">Membrane</location>
        <topology evidence="1">Multi-pass membrane protein</topology>
    </subcellularLocation>
</comment>
<feature type="transmembrane region" description="Helical" evidence="6">
    <location>
        <begin position="216"/>
        <end position="237"/>
    </location>
</feature>
<accession>A0ABU2K6V7</accession>
<evidence type="ECO:0000256" key="4">
    <source>
        <dbReference type="ARBA" id="ARBA00023136"/>
    </source>
</evidence>
<evidence type="ECO:0000256" key="6">
    <source>
        <dbReference type="SAM" id="Phobius"/>
    </source>
</evidence>
<feature type="transmembrane region" description="Helical" evidence="6">
    <location>
        <begin position="26"/>
        <end position="43"/>
    </location>
</feature>
<dbReference type="PROSITE" id="PS50801">
    <property type="entry name" value="STAS"/>
    <property type="match status" value="1"/>
</dbReference>
<dbReference type="Gene3D" id="3.30.750.24">
    <property type="entry name" value="STAS domain"/>
    <property type="match status" value="1"/>
</dbReference>
<dbReference type="SUPFAM" id="SSF52091">
    <property type="entry name" value="SpoIIaa-like"/>
    <property type="match status" value="1"/>
</dbReference>
<name>A0ABU2K6V7_9ACTN</name>
<feature type="region of interest" description="Disordered" evidence="5">
    <location>
        <begin position="484"/>
        <end position="509"/>
    </location>
</feature>
<keyword evidence="2 6" id="KW-0812">Transmembrane</keyword>
<evidence type="ECO:0000313" key="9">
    <source>
        <dbReference type="Proteomes" id="UP001183222"/>
    </source>
</evidence>
<dbReference type="Pfam" id="PF01740">
    <property type="entry name" value="STAS"/>
    <property type="match status" value="1"/>
</dbReference>
<feature type="transmembrane region" description="Helical" evidence="6">
    <location>
        <begin position="177"/>
        <end position="196"/>
    </location>
</feature>
<evidence type="ECO:0000256" key="5">
    <source>
        <dbReference type="SAM" id="MobiDB-lite"/>
    </source>
</evidence>
<protein>
    <submittedName>
        <fullName evidence="8">SulP family inorganic anion transporter</fullName>
    </submittedName>
</protein>
<dbReference type="InterPro" id="IPR001902">
    <property type="entry name" value="SLC26A/SulP_fam"/>
</dbReference>
<dbReference type="InterPro" id="IPR036513">
    <property type="entry name" value="STAS_dom_sf"/>
</dbReference>
<dbReference type="RefSeq" id="WP_311344759.1">
    <property type="nucleotide sequence ID" value="NZ_JAVREI010000004.1"/>
</dbReference>
<dbReference type="Proteomes" id="UP001183222">
    <property type="component" value="Unassembled WGS sequence"/>
</dbReference>
<organism evidence="8 9">
    <name type="scientific">Blastococcus goldschmidtiae</name>
    <dbReference type="NCBI Taxonomy" id="3075546"/>
    <lineage>
        <taxon>Bacteria</taxon>
        <taxon>Bacillati</taxon>
        <taxon>Actinomycetota</taxon>
        <taxon>Actinomycetes</taxon>
        <taxon>Geodermatophilales</taxon>
        <taxon>Geodermatophilaceae</taxon>
        <taxon>Blastococcus</taxon>
    </lineage>
</organism>
<feature type="transmembrane region" description="Helical" evidence="6">
    <location>
        <begin position="294"/>
        <end position="313"/>
    </location>
</feature>
<reference evidence="9" key="1">
    <citation type="submission" date="2023-07" db="EMBL/GenBank/DDBJ databases">
        <title>30 novel species of actinomycetes from the DSMZ collection.</title>
        <authorList>
            <person name="Nouioui I."/>
        </authorList>
    </citation>
    <scope>NUCLEOTIDE SEQUENCE [LARGE SCALE GENOMIC DNA]</scope>
    <source>
        <strain evidence="9">DSM 46792</strain>
    </source>
</reference>
<feature type="transmembrane region" description="Helical" evidence="6">
    <location>
        <begin position="150"/>
        <end position="170"/>
    </location>
</feature>
<evidence type="ECO:0000256" key="3">
    <source>
        <dbReference type="ARBA" id="ARBA00022989"/>
    </source>
</evidence>
<proteinExistence type="predicted"/>
<evidence type="ECO:0000259" key="7">
    <source>
        <dbReference type="PROSITE" id="PS50801"/>
    </source>
</evidence>
<evidence type="ECO:0000256" key="1">
    <source>
        <dbReference type="ARBA" id="ARBA00004141"/>
    </source>
</evidence>
<evidence type="ECO:0000256" key="2">
    <source>
        <dbReference type="ARBA" id="ARBA00022692"/>
    </source>
</evidence>
<feature type="transmembrane region" description="Helical" evidence="6">
    <location>
        <begin position="108"/>
        <end position="130"/>
    </location>
</feature>
<keyword evidence="3 6" id="KW-1133">Transmembrane helix</keyword>